<dbReference type="Proteomes" id="UP001214521">
    <property type="component" value="Unassembled WGS sequence"/>
</dbReference>
<protein>
    <recommendedName>
        <fullName evidence="4">Transmembrane protein</fullName>
    </recommendedName>
</protein>
<evidence type="ECO:0000256" key="1">
    <source>
        <dbReference type="SAM" id="Phobius"/>
    </source>
</evidence>
<sequence>MAFADAEKTLIAQYVEAEQKHAYFLLGATGAAVGFVVQKLDGQRFDLPGSVLLIAAGSLLLSLLLGIRFLDHANQARHANVKWLQVQEEFKPQDAEQKKAYDALVSEFDAKIDAENAKAGSCKKWQFRALFLGALLLVVWRVFTMLAIS</sequence>
<keyword evidence="1" id="KW-0472">Membrane</keyword>
<organism evidence="2 3">
    <name type="scientific">Stenotrophomonas maltophilia</name>
    <name type="common">Pseudomonas maltophilia</name>
    <name type="synonym">Xanthomonas maltophilia</name>
    <dbReference type="NCBI Taxonomy" id="40324"/>
    <lineage>
        <taxon>Bacteria</taxon>
        <taxon>Pseudomonadati</taxon>
        <taxon>Pseudomonadota</taxon>
        <taxon>Gammaproteobacteria</taxon>
        <taxon>Lysobacterales</taxon>
        <taxon>Lysobacteraceae</taxon>
        <taxon>Stenotrophomonas</taxon>
        <taxon>Stenotrophomonas maltophilia group</taxon>
    </lineage>
</organism>
<reference evidence="2" key="1">
    <citation type="submission" date="2022-07" db="EMBL/GenBank/DDBJ databases">
        <authorList>
            <consortium name="Clinical and Environmental Microbiology Branch: Whole genome sequencing antimicrobial resistance pathogens in the healthcare setting"/>
        </authorList>
    </citation>
    <scope>NUCLEOTIDE SEQUENCE</scope>
    <source>
        <strain evidence="2">Stenotrophomonas_maltophilia_2021CK-00905</strain>
    </source>
</reference>
<name>A0AAI9CB76_STEMA</name>
<accession>A0AAI9CB76</accession>
<evidence type="ECO:0000313" key="2">
    <source>
        <dbReference type="EMBL" id="EKT4441553.1"/>
    </source>
</evidence>
<keyword evidence="1" id="KW-1133">Transmembrane helix</keyword>
<proteinExistence type="predicted"/>
<comment type="caution">
    <text evidence="2">The sequence shown here is derived from an EMBL/GenBank/DDBJ whole genome shotgun (WGS) entry which is preliminary data.</text>
</comment>
<gene>
    <name evidence="2" type="ORF">QEK83_002206</name>
</gene>
<feature type="transmembrane region" description="Helical" evidence="1">
    <location>
        <begin position="21"/>
        <end position="38"/>
    </location>
</feature>
<keyword evidence="1" id="KW-0812">Transmembrane</keyword>
<evidence type="ECO:0008006" key="4">
    <source>
        <dbReference type="Google" id="ProtNLM"/>
    </source>
</evidence>
<feature type="transmembrane region" description="Helical" evidence="1">
    <location>
        <begin position="50"/>
        <end position="70"/>
    </location>
</feature>
<dbReference type="AlphaFoldDB" id="A0AAI9CB76"/>
<feature type="transmembrane region" description="Helical" evidence="1">
    <location>
        <begin position="129"/>
        <end position="148"/>
    </location>
</feature>
<dbReference type="RefSeq" id="WP_071306436.1">
    <property type="nucleotide sequence ID" value="NZ_JAWISU010000007.1"/>
</dbReference>
<dbReference type="EMBL" id="ABLOMU010000021">
    <property type="protein sequence ID" value="EKT4441553.1"/>
    <property type="molecule type" value="Genomic_DNA"/>
</dbReference>
<evidence type="ECO:0000313" key="3">
    <source>
        <dbReference type="Proteomes" id="UP001214521"/>
    </source>
</evidence>